<feature type="region of interest" description="Disordered" evidence="1">
    <location>
        <begin position="612"/>
        <end position="645"/>
    </location>
</feature>
<dbReference type="AlphaFoldDB" id="A0AAN6Q3K1"/>
<dbReference type="Proteomes" id="UP001305647">
    <property type="component" value="Unassembled WGS sequence"/>
</dbReference>
<protein>
    <submittedName>
        <fullName evidence="2">Uncharacterized protein</fullName>
    </submittedName>
</protein>
<keyword evidence="3" id="KW-1185">Reference proteome</keyword>
<dbReference type="EMBL" id="MU863630">
    <property type="protein sequence ID" value="KAK4102930.1"/>
    <property type="molecule type" value="Genomic_DNA"/>
</dbReference>
<sequence>MFSHIAPVRPPDCSFTRPGSSLSYQTDPGELMVDCNFPELLVRDLEVSEGIFMVNDMTAGSPCAGPGTFTSDGSDSFPAPIMRFRPSYQQDQQQEEEERTGARRPYPDSLLEEREHQHAEPTYEVNNFAPGDERRDSCSVTSVGMGPYSIRTRQQSVATAATSVSGRCSSLCSRNTKPQSPPGLSPCSSNSQGSSPPGTWYADERELRPDVSCCSEYTAKTSITDPHQHRLDLVDDTIMSGSQKAPRDREPSPAPADAHSSKGCYPIFSRPHTPASQPQQENRKPRIIDIPPVIVGSRSSSSLQKGHYAIESASLASEFRESTSAARARAERQRRTSCSINRQGEPSSSIQLLATANGRTVIDASALPPVPPTRRDQQEVMQHRPPQSPLTAAVDESHSLSDEEAPGSSLHAEGHTGARQSSLADLRRSVDTSAETLAYTPNLPPPGMPLPPDVMESLRVSISCFPETMLLTSSLSIETIRAYSRKVKHRAALDRQLQSSDTDSLYSNPHNTRLSKRWNMSWLSQSRRSSKLHHHPSPWSTQPPSFDPFASTLSMGLPRTAIATTTTPRATHLWTPIQAIFPTAPPRLCDALYAHLLAYNYLRSLCPAPPPTTTTPTNQTAAAVHGSSPPAARDDDDDDIDDTTRSLGIPHKAASLLGMDDPVSAAAAYRTRKQTQVMGGGGSSRARMLLGRAAGGGGGGARRQSSYGVLRDELIYGSSSSSVSRRRTRIGGGGGGSGSGGNQEIGGASPAMRELLAGLGRCVNLLVATMRKGGGGDLVFVDGGEMGAGGKEVGSLVGEGKRTADALLERAEPVLVRALCEVVRCAEERL</sequence>
<feature type="region of interest" description="Disordered" evidence="1">
    <location>
        <begin position="718"/>
        <end position="747"/>
    </location>
</feature>
<feature type="region of interest" description="Disordered" evidence="1">
    <location>
        <begin position="326"/>
        <end position="349"/>
    </location>
</feature>
<feature type="region of interest" description="Disordered" evidence="1">
    <location>
        <begin position="241"/>
        <end position="287"/>
    </location>
</feature>
<reference evidence="2" key="1">
    <citation type="journal article" date="2023" name="Mol. Phylogenet. Evol.">
        <title>Genome-scale phylogeny and comparative genomics of the fungal order Sordariales.</title>
        <authorList>
            <person name="Hensen N."/>
            <person name="Bonometti L."/>
            <person name="Westerberg I."/>
            <person name="Brannstrom I.O."/>
            <person name="Guillou S."/>
            <person name="Cros-Aarteil S."/>
            <person name="Calhoun S."/>
            <person name="Haridas S."/>
            <person name="Kuo A."/>
            <person name="Mondo S."/>
            <person name="Pangilinan J."/>
            <person name="Riley R."/>
            <person name="LaButti K."/>
            <person name="Andreopoulos B."/>
            <person name="Lipzen A."/>
            <person name="Chen C."/>
            <person name="Yan M."/>
            <person name="Daum C."/>
            <person name="Ng V."/>
            <person name="Clum A."/>
            <person name="Steindorff A."/>
            <person name="Ohm R.A."/>
            <person name="Martin F."/>
            <person name="Silar P."/>
            <person name="Natvig D.O."/>
            <person name="Lalanne C."/>
            <person name="Gautier V."/>
            <person name="Ament-Velasquez S.L."/>
            <person name="Kruys A."/>
            <person name="Hutchinson M.I."/>
            <person name="Powell A.J."/>
            <person name="Barry K."/>
            <person name="Miller A.N."/>
            <person name="Grigoriev I.V."/>
            <person name="Debuchy R."/>
            <person name="Gladieux P."/>
            <person name="Hiltunen Thoren M."/>
            <person name="Johannesson H."/>
        </authorList>
    </citation>
    <scope>NUCLEOTIDE SEQUENCE</scope>
    <source>
        <strain evidence="2">CBS 757.83</strain>
    </source>
</reference>
<feature type="compositionally biased region" description="Polar residues" evidence="1">
    <location>
        <begin position="168"/>
        <end position="178"/>
    </location>
</feature>
<reference evidence="2" key="2">
    <citation type="submission" date="2023-05" db="EMBL/GenBank/DDBJ databases">
        <authorList>
            <consortium name="Lawrence Berkeley National Laboratory"/>
            <person name="Steindorff A."/>
            <person name="Hensen N."/>
            <person name="Bonometti L."/>
            <person name="Westerberg I."/>
            <person name="Brannstrom I.O."/>
            <person name="Guillou S."/>
            <person name="Cros-Aarteil S."/>
            <person name="Calhoun S."/>
            <person name="Haridas S."/>
            <person name="Kuo A."/>
            <person name="Mondo S."/>
            <person name="Pangilinan J."/>
            <person name="Riley R."/>
            <person name="Labutti K."/>
            <person name="Andreopoulos B."/>
            <person name="Lipzen A."/>
            <person name="Chen C."/>
            <person name="Yanf M."/>
            <person name="Daum C."/>
            <person name="Ng V."/>
            <person name="Clum A."/>
            <person name="Ohm R."/>
            <person name="Martin F."/>
            <person name="Silar P."/>
            <person name="Natvig D."/>
            <person name="Lalanne C."/>
            <person name="Gautier V."/>
            <person name="Ament-Velasquez S.L."/>
            <person name="Kruys A."/>
            <person name="Hutchinson M.I."/>
            <person name="Powell A.J."/>
            <person name="Barry K."/>
            <person name="Miller A.N."/>
            <person name="Grigoriev I.V."/>
            <person name="Debuchy R."/>
            <person name="Gladieux P."/>
            <person name="Thoren M.H."/>
            <person name="Johannesson H."/>
        </authorList>
    </citation>
    <scope>NUCLEOTIDE SEQUENCE</scope>
    <source>
        <strain evidence="2">CBS 757.83</strain>
    </source>
</reference>
<feature type="region of interest" description="Disordered" evidence="1">
    <location>
        <begin position="363"/>
        <end position="428"/>
    </location>
</feature>
<feature type="compositionally biased region" description="Gly residues" evidence="1">
    <location>
        <begin position="730"/>
        <end position="744"/>
    </location>
</feature>
<feature type="compositionally biased region" description="Polar residues" evidence="1">
    <location>
        <begin position="338"/>
        <end position="349"/>
    </location>
</feature>
<organism evidence="2 3">
    <name type="scientific">Parathielavia hyrcaniae</name>
    <dbReference type="NCBI Taxonomy" id="113614"/>
    <lineage>
        <taxon>Eukaryota</taxon>
        <taxon>Fungi</taxon>
        <taxon>Dikarya</taxon>
        <taxon>Ascomycota</taxon>
        <taxon>Pezizomycotina</taxon>
        <taxon>Sordariomycetes</taxon>
        <taxon>Sordariomycetidae</taxon>
        <taxon>Sordariales</taxon>
        <taxon>Chaetomiaceae</taxon>
        <taxon>Parathielavia</taxon>
    </lineage>
</organism>
<feature type="region of interest" description="Disordered" evidence="1">
    <location>
        <begin position="114"/>
        <end position="140"/>
    </location>
</feature>
<evidence type="ECO:0000313" key="3">
    <source>
        <dbReference type="Proteomes" id="UP001305647"/>
    </source>
</evidence>
<feature type="region of interest" description="Disordered" evidence="1">
    <location>
        <begin position="168"/>
        <end position="202"/>
    </location>
</feature>
<name>A0AAN6Q3K1_9PEZI</name>
<feature type="compositionally biased region" description="Low complexity" evidence="1">
    <location>
        <begin position="185"/>
        <end position="198"/>
    </location>
</feature>
<comment type="caution">
    <text evidence="2">The sequence shown here is derived from an EMBL/GenBank/DDBJ whole genome shotgun (WGS) entry which is preliminary data.</text>
</comment>
<feature type="region of interest" description="Disordered" evidence="1">
    <location>
        <begin position="87"/>
        <end position="106"/>
    </location>
</feature>
<gene>
    <name evidence="2" type="ORF">N658DRAFT_422492</name>
</gene>
<feature type="compositionally biased region" description="Basic and acidic residues" evidence="1">
    <location>
        <begin position="373"/>
        <end position="382"/>
    </location>
</feature>
<accession>A0AAN6Q3K1</accession>
<proteinExistence type="predicted"/>
<evidence type="ECO:0000313" key="2">
    <source>
        <dbReference type="EMBL" id="KAK4102930.1"/>
    </source>
</evidence>
<feature type="compositionally biased region" description="Low complexity" evidence="1">
    <location>
        <begin position="614"/>
        <end position="623"/>
    </location>
</feature>
<evidence type="ECO:0000256" key="1">
    <source>
        <dbReference type="SAM" id="MobiDB-lite"/>
    </source>
</evidence>